<evidence type="ECO:0000259" key="1">
    <source>
        <dbReference type="PROSITE" id="PS51662"/>
    </source>
</evidence>
<gene>
    <name evidence="2" type="ORF">FHR87_001029</name>
</gene>
<dbReference type="Pfam" id="PF02333">
    <property type="entry name" value="Phytase"/>
    <property type="match status" value="1"/>
</dbReference>
<dbReference type="Gene3D" id="2.120.10.30">
    <property type="entry name" value="TolB, C-terminal domain"/>
    <property type="match status" value="2"/>
</dbReference>
<dbReference type="SUPFAM" id="SSF50956">
    <property type="entry name" value="Thermostable phytase (3-phytase)"/>
    <property type="match status" value="2"/>
</dbReference>
<dbReference type="GO" id="GO:0016158">
    <property type="term" value="F:inositol hexakisphosphate 3-phosphatase activity"/>
    <property type="evidence" value="ECO:0007669"/>
    <property type="project" value="UniProtKB-EC"/>
</dbReference>
<feature type="domain" description="BPP" evidence="1">
    <location>
        <begin position="320"/>
        <end position="646"/>
    </location>
</feature>
<accession>A0A839T2C4</accession>
<dbReference type="RefSeq" id="WP_183165628.1">
    <property type="nucleotide sequence ID" value="NZ_JACHXI010000003.1"/>
</dbReference>
<dbReference type="InterPro" id="IPR003431">
    <property type="entry name" value="B-propeller_Phytase"/>
</dbReference>
<dbReference type="EC" id="3.1.3.8" evidence="2"/>
<dbReference type="AlphaFoldDB" id="A0A839T2C4"/>
<name>A0A839T2C4_AZOMA</name>
<dbReference type="PROSITE" id="PS51662">
    <property type="entry name" value="BP_PHYTASE"/>
    <property type="match status" value="2"/>
</dbReference>
<dbReference type="EMBL" id="JACHXI010000003">
    <property type="protein sequence ID" value="MBB3102646.1"/>
    <property type="molecule type" value="Genomic_DNA"/>
</dbReference>
<keyword evidence="3" id="KW-1185">Reference proteome</keyword>
<proteinExistence type="predicted"/>
<evidence type="ECO:0000313" key="3">
    <source>
        <dbReference type="Proteomes" id="UP000549250"/>
    </source>
</evidence>
<dbReference type="Proteomes" id="UP000549250">
    <property type="component" value="Unassembled WGS sequence"/>
</dbReference>
<evidence type="ECO:0000313" key="2">
    <source>
        <dbReference type="EMBL" id="MBB3102646.1"/>
    </source>
</evidence>
<keyword evidence="2" id="KW-0378">Hydrolase</keyword>
<comment type="caution">
    <text evidence="2">The sequence shown here is derived from an EMBL/GenBank/DDBJ whole genome shotgun (WGS) entry which is preliminary data.</text>
</comment>
<organism evidence="2 3">
    <name type="scientific">Azomonas macrocytogenes</name>
    <name type="common">Azotobacter macrocytogenes</name>
    <dbReference type="NCBI Taxonomy" id="69962"/>
    <lineage>
        <taxon>Bacteria</taxon>
        <taxon>Pseudomonadati</taxon>
        <taxon>Pseudomonadota</taxon>
        <taxon>Gammaproteobacteria</taxon>
        <taxon>Pseudomonadales</taxon>
        <taxon>Pseudomonadaceae</taxon>
        <taxon>Azomonas</taxon>
    </lineage>
</organism>
<dbReference type="InterPro" id="IPR011042">
    <property type="entry name" value="6-blade_b-propeller_TolB-like"/>
</dbReference>
<feature type="domain" description="BPP" evidence="1">
    <location>
        <begin position="22"/>
        <end position="319"/>
    </location>
</feature>
<protein>
    <submittedName>
        <fullName evidence="2">3-phytase</fullName>
        <ecNumber evidence="2">3.1.3.8</ecNumber>
    </submittedName>
</protein>
<sequence length="669" mass="71655">MIFEFSRISLAILLGTSLLATIGECRAQAAPFTPALKLSPWGAVTGREADDLRFVPAELAGGAELRIAASEQQGLSLLDSEGRELARLPGSYASLDSRSAGHQLIVAALDETAQQATLVSLDPAGRQWSPPQLLPARDYALAGLCLYRDETANLHLFLLGEEGRGEQWLVGNDARLLDEPRLVRTLPLPPEAAHCQVDDGANLLFVDEAGAGLWAYPAHPEADTTRQPVDMLKPFGSFTGRAGAMAALSGGLLALDSRHAELHLYQQEHAGWKALASLPLDGLEKPERLSVRPLGEGLELLIGDDNGHFYKGELDWRPRPVALPKVLPSVAALRQSEPVGRHGDAADDPAIWVHPGQPALSRVLGTNKKQGLQVYDLDGKLLQDLPVGRLNNIDVRPDFLLGDTSVDLAVASNRDRNSITVFAIDRASGKLREAGEISTPLADIYGICLFQPAPGELYAFANGKGGSFLQYRLSAADGAVKGELVRRFQVDSQPEGCVADDRRQRLFLGEEDVGVWALDARPDAPATPESVIRVGEALHADVEGLALYLSASHDNDYLVISSQGNDSYVVLDAEPPYAWRGTFRVGLNGVLGIDGAAETDGLEVTSANLGGPWSQGMLVVQDGRKRMPEQTQNFKFVPWREVAAALGLDAPVSTSGKALSSSGSESVIE</sequence>
<reference evidence="2 3" key="1">
    <citation type="submission" date="2020-08" db="EMBL/GenBank/DDBJ databases">
        <title>Genomic Encyclopedia of Type Strains, Phase III (KMG-III): the genomes of soil and plant-associated and newly described type strains.</title>
        <authorList>
            <person name="Whitman W."/>
        </authorList>
    </citation>
    <scope>NUCLEOTIDE SEQUENCE [LARGE SCALE GENOMIC DNA]</scope>
    <source>
        <strain evidence="2 3">CECT 4462</strain>
    </source>
</reference>